<dbReference type="PRINTS" id="PR00076">
    <property type="entry name" value="6PGDHDRGNASE"/>
</dbReference>
<sequence length="298" mass="32283">MQIGMIGLGRMGGNMVERLLHGGHRVAAFDRDPKAVEHIATLGATPCKTLDILVANLTSPRVVWVMVPSGEPTESTILQLLELLSPGDIIIDGGNSNFRDSMRRAEMTAQHGVKFCDAGTSGGVWGLKNGYCLMVGGPDDAVHYVEPVFKTLAPPDGYLHTGPVGSGHFVKMVHNGIEYGLLAAYGEGFEVMKQSQFSLDLPAISELWNHGSVVRSWLLELLSDAYSKNPDLKNIRGYVEDSGEGRWTVMEAINENVPSPVITLSLLSRIASRQEESYSAKVIAALRNEFGGHAIKPE</sequence>
<dbReference type="Proteomes" id="UP000242972">
    <property type="component" value="Unassembled WGS sequence"/>
</dbReference>
<evidence type="ECO:0000256" key="1">
    <source>
        <dbReference type="ARBA" id="ARBA00008419"/>
    </source>
</evidence>
<dbReference type="AlphaFoldDB" id="A0A2T2XBW3"/>
<organism evidence="5 6">
    <name type="scientific">Sulfobacillus benefaciens</name>
    <dbReference type="NCBI Taxonomy" id="453960"/>
    <lineage>
        <taxon>Bacteria</taxon>
        <taxon>Bacillati</taxon>
        <taxon>Bacillota</taxon>
        <taxon>Clostridia</taxon>
        <taxon>Eubacteriales</taxon>
        <taxon>Clostridiales Family XVII. Incertae Sedis</taxon>
        <taxon>Sulfobacillus</taxon>
    </lineage>
</organism>
<feature type="domain" description="6-phosphogluconate dehydrogenase C-terminal" evidence="4">
    <location>
        <begin position="167"/>
        <end position="294"/>
    </location>
</feature>
<dbReference type="SUPFAM" id="SSF51735">
    <property type="entry name" value="NAD(P)-binding Rossmann-fold domains"/>
    <property type="match status" value="1"/>
</dbReference>
<dbReference type="InterPro" id="IPR006184">
    <property type="entry name" value="6PGdom_BS"/>
</dbReference>
<dbReference type="SMART" id="SM01350">
    <property type="entry name" value="6PGD"/>
    <property type="match status" value="1"/>
</dbReference>
<dbReference type="GO" id="GO:0050661">
    <property type="term" value="F:NADP binding"/>
    <property type="evidence" value="ECO:0007669"/>
    <property type="project" value="InterPro"/>
</dbReference>
<dbReference type="Gene3D" id="3.40.50.720">
    <property type="entry name" value="NAD(P)-binding Rossmann-like Domain"/>
    <property type="match status" value="1"/>
</dbReference>
<dbReference type="InterPro" id="IPR002204">
    <property type="entry name" value="3-OH-isobutyrate_DH-rel_CS"/>
</dbReference>
<dbReference type="SUPFAM" id="SSF48179">
    <property type="entry name" value="6-phosphogluconate dehydrogenase C-terminal domain-like"/>
    <property type="match status" value="1"/>
</dbReference>
<name>A0A2T2XBW3_9FIRM</name>
<dbReference type="InterPro" id="IPR008927">
    <property type="entry name" value="6-PGluconate_DH-like_C_sf"/>
</dbReference>
<evidence type="ECO:0000256" key="3">
    <source>
        <dbReference type="ARBA" id="ARBA00023064"/>
    </source>
</evidence>
<dbReference type="PROSITE" id="PS00895">
    <property type="entry name" value="3_HYDROXYISOBUT_DH"/>
    <property type="match status" value="1"/>
</dbReference>
<reference evidence="5 6" key="1">
    <citation type="journal article" date="2014" name="BMC Genomics">
        <title>Comparison of environmental and isolate Sulfobacillus genomes reveals diverse carbon, sulfur, nitrogen, and hydrogen metabolisms.</title>
        <authorList>
            <person name="Justice N.B."/>
            <person name="Norman A."/>
            <person name="Brown C.T."/>
            <person name="Singh A."/>
            <person name="Thomas B.C."/>
            <person name="Banfield J.F."/>
        </authorList>
    </citation>
    <scope>NUCLEOTIDE SEQUENCE [LARGE SCALE GENOMIC DNA]</scope>
    <source>
        <strain evidence="5">AMDSBA4</strain>
    </source>
</reference>
<dbReference type="InterPro" id="IPR006183">
    <property type="entry name" value="Pgluconate_DH"/>
</dbReference>
<comment type="similarity">
    <text evidence="1">Belongs to the 6-phosphogluconate dehydrogenase family.</text>
</comment>
<gene>
    <name evidence="5" type="primary">gnd</name>
    <name evidence="5" type="ORF">C7B46_16185</name>
</gene>
<dbReference type="Gene3D" id="1.10.1040.10">
    <property type="entry name" value="N-(1-d-carboxylethyl)-l-norvaline Dehydrogenase, domain 2"/>
    <property type="match status" value="1"/>
</dbReference>
<proteinExistence type="inferred from homology"/>
<dbReference type="PROSITE" id="PS00461">
    <property type="entry name" value="6PGD"/>
    <property type="match status" value="1"/>
</dbReference>
<dbReference type="NCBIfam" id="NF007161">
    <property type="entry name" value="PRK09599.1"/>
    <property type="match status" value="1"/>
</dbReference>
<dbReference type="PANTHER" id="PTHR11811">
    <property type="entry name" value="6-PHOSPHOGLUCONATE DEHYDROGENASE"/>
    <property type="match status" value="1"/>
</dbReference>
<dbReference type="InterPro" id="IPR006114">
    <property type="entry name" value="6PGDH_C"/>
</dbReference>
<keyword evidence="3" id="KW-0311">Gluconate utilization</keyword>
<dbReference type="InterPro" id="IPR036291">
    <property type="entry name" value="NAD(P)-bd_dom_sf"/>
</dbReference>
<accession>A0A2T2XBW3</accession>
<dbReference type="GO" id="GO:0006098">
    <property type="term" value="P:pentose-phosphate shunt"/>
    <property type="evidence" value="ECO:0007669"/>
    <property type="project" value="InterPro"/>
</dbReference>
<dbReference type="Pfam" id="PF03446">
    <property type="entry name" value="NAD_binding_2"/>
    <property type="match status" value="1"/>
</dbReference>
<dbReference type="GO" id="GO:0016054">
    <property type="term" value="P:organic acid catabolic process"/>
    <property type="evidence" value="ECO:0007669"/>
    <property type="project" value="UniProtKB-ARBA"/>
</dbReference>
<comment type="caution">
    <text evidence="5">The sequence shown here is derived from an EMBL/GenBank/DDBJ whole genome shotgun (WGS) entry which is preliminary data.</text>
</comment>
<dbReference type="GO" id="GO:0004616">
    <property type="term" value="F:phosphogluconate dehydrogenase (decarboxylating) activity"/>
    <property type="evidence" value="ECO:0007669"/>
    <property type="project" value="InterPro"/>
</dbReference>
<dbReference type="InterPro" id="IPR004849">
    <property type="entry name" value="6DGDH_YqeC"/>
</dbReference>
<dbReference type="Pfam" id="PF00393">
    <property type="entry name" value="6PGD"/>
    <property type="match status" value="1"/>
</dbReference>
<evidence type="ECO:0000313" key="5">
    <source>
        <dbReference type="EMBL" id="PSR32013.1"/>
    </source>
</evidence>
<keyword evidence="2" id="KW-0560">Oxidoreductase</keyword>
<dbReference type="InterPro" id="IPR006115">
    <property type="entry name" value="6PGDH_NADP-bd"/>
</dbReference>
<evidence type="ECO:0000259" key="4">
    <source>
        <dbReference type="SMART" id="SM01350"/>
    </source>
</evidence>
<evidence type="ECO:0000313" key="6">
    <source>
        <dbReference type="Proteomes" id="UP000242972"/>
    </source>
</evidence>
<dbReference type="InterPro" id="IPR013328">
    <property type="entry name" value="6PGD_dom2"/>
</dbReference>
<dbReference type="EMBL" id="PXYW01000055">
    <property type="protein sequence ID" value="PSR32013.1"/>
    <property type="molecule type" value="Genomic_DNA"/>
</dbReference>
<dbReference type="GO" id="GO:0019521">
    <property type="term" value="P:D-gluconate metabolic process"/>
    <property type="evidence" value="ECO:0007669"/>
    <property type="project" value="UniProtKB-KW"/>
</dbReference>
<protein>
    <submittedName>
        <fullName evidence="5">6-phosphogluconate dehydrogenase (Decarboxylating)</fullName>
    </submittedName>
</protein>
<dbReference type="NCBIfam" id="TIGR00872">
    <property type="entry name" value="gnd_rel"/>
    <property type="match status" value="1"/>
</dbReference>
<evidence type="ECO:0000256" key="2">
    <source>
        <dbReference type="ARBA" id="ARBA00023002"/>
    </source>
</evidence>